<sequence>MSWETYYCDWLGHPDCTTLMEPIQTTTGELDHTLFEYQPQELGSSVYSPGMPIAQPQPQYYLDPSMIISSTSQEMSEAFDDVLSQTDFDARMNYFGYPTGNVWTYNVSGSDSNGGQLPLSQWPMNPAMPHYFGPFHDRQLPQESMPLPLPTGTRGQPIFRDVGNQGVEPSIIYHTGGIPGTPSFQHPGYSYTPMGLTSATEINFLHPRVPRPIKGAIFDDRMGPEPEDCKYYCCQQAGVEGHGVLSADVPTFALCWIYRHLGIRPSTTYWQHNKSNREAINIYAANISSRLFRSHYDGSLSFLKPYNICFDRYGQSVSATDTNGEPLNMSIDRMAFAKLLTLLGLQHDVLEWKTDEESGLWIVASCPPDADMLNKVICLQSSS</sequence>
<reference evidence="1 2" key="1">
    <citation type="journal article" date="2019" name="Nat. Ecol. Evol.">
        <title>Megaphylogeny resolves global patterns of mushroom evolution.</title>
        <authorList>
            <person name="Varga T."/>
            <person name="Krizsan K."/>
            <person name="Foldi C."/>
            <person name="Dima B."/>
            <person name="Sanchez-Garcia M."/>
            <person name="Sanchez-Ramirez S."/>
            <person name="Szollosi G.J."/>
            <person name="Szarkandi J.G."/>
            <person name="Papp V."/>
            <person name="Albert L."/>
            <person name="Andreopoulos W."/>
            <person name="Angelini C."/>
            <person name="Antonin V."/>
            <person name="Barry K.W."/>
            <person name="Bougher N.L."/>
            <person name="Buchanan P."/>
            <person name="Buyck B."/>
            <person name="Bense V."/>
            <person name="Catcheside P."/>
            <person name="Chovatia M."/>
            <person name="Cooper J."/>
            <person name="Damon W."/>
            <person name="Desjardin D."/>
            <person name="Finy P."/>
            <person name="Geml J."/>
            <person name="Haridas S."/>
            <person name="Hughes K."/>
            <person name="Justo A."/>
            <person name="Karasinski D."/>
            <person name="Kautmanova I."/>
            <person name="Kiss B."/>
            <person name="Kocsube S."/>
            <person name="Kotiranta H."/>
            <person name="LaButti K.M."/>
            <person name="Lechner B.E."/>
            <person name="Liimatainen K."/>
            <person name="Lipzen A."/>
            <person name="Lukacs Z."/>
            <person name="Mihaltcheva S."/>
            <person name="Morgado L.N."/>
            <person name="Niskanen T."/>
            <person name="Noordeloos M.E."/>
            <person name="Ohm R.A."/>
            <person name="Ortiz-Santana B."/>
            <person name="Ovrebo C."/>
            <person name="Racz N."/>
            <person name="Riley R."/>
            <person name="Savchenko A."/>
            <person name="Shiryaev A."/>
            <person name="Soop K."/>
            <person name="Spirin V."/>
            <person name="Szebenyi C."/>
            <person name="Tomsovsky M."/>
            <person name="Tulloss R.E."/>
            <person name="Uehling J."/>
            <person name="Grigoriev I.V."/>
            <person name="Vagvolgyi C."/>
            <person name="Papp T."/>
            <person name="Martin F.M."/>
            <person name="Miettinen O."/>
            <person name="Hibbett D.S."/>
            <person name="Nagy L.G."/>
        </authorList>
    </citation>
    <scope>NUCLEOTIDE SEQUENCE [LARGE SCALE GENOMIC DNA]</scope>
    <source>
        <strain evidence="1 2">NL-1719</strain>
    </source>
</reference>
<gene>
    <name evidence="1" type="ORF">BDN72DRAFT_843793</name>
</gene>
<proteinExistence type="predicted"/>
<dbReference type="EMBL" id="ML208394">
    <property type="protein sequence ID" value="TFK66785.1"/>
    <property type="molecule type" value="Genomic_DNA"/>
</dbReference>
<protein>
    <submittedName>
        <fullName evidence="1">Uncharacterized protein</fullName>
    </submittedName>
</protein>
<organism evidence="1 2">
    <name type="scientific">Pluteus cervinus</name>
    <dbReference type="NCBI Taxonomy" id="181527"/>
    <lineage>
        <taxon>Eukaryota</taxon>
        <taxon>Fungi</taxon>
        <taxon>Dikarya</taxon>
        <taxon>Basidiomycota</taxon>
        <taxon>Agaricomycotina</taxon>
        <taxon>Agaricomycetes</taxon>
        <taxon>Agaricomycetidae</taxon>
        <taxon>Agaricales</taxon>
        <taxon>Pluteineae</taxon>
        <taxon>Pluteaceae</taxon>
        <taxon>Pluteus</taxon>
    </lineage>
</organism>
<keyword evidence="2" id="KW-1185">Reference proteome</keyword>
<evidence type="ECO:0000313" key="2">
    <source>
        <dbReference type="Proteomes" id="UP000308600"/>
    </source>
</evidence>
<dbReference type="Proteomes" id="UP000308600">
    <property type="component" value="Unassembled WGS sequence"/>
</dbReference>
<evidence type="ECO:0000313" key="1">
    <source>
        <dbReference type="EMBL" id="TFK66785.1"/>
    </source>
</evidence>
<accession>A0ACD3AMT1</accession>
<name>A0ACD3AMT1_9AGAR</name>